<dbReference type="RefSeq" id="WP_233090246.1">
    <property type="nucleotide sequence ID" value="NZ_BAABWN010000012.1"/>
</dbReference>
<comment type="caution">
    <text evidence="1">The sequence shown here is derived from an EMBL/GenBank/DDBJ whole genome shotgun (WGS) entry which is preliminary data.</text>
</comment>
<evidence type="ECO:0000313" key="1">
    <source>
        <dbReference type="EMBL" id="GAA6169493.1"/>
    </source>
</evidence>
<dbReference type="EMBL" id="BAABWN010000012">
    <property type="protein sequence ID" value="GAA6169493.1"/>
    <property type="molecule type" value="Genomic_DNA"/>
</dbReference>
<keyword evidence="2" id="KW-1185">Reference proteome</keyword>
<dbReference type="Proteomes" id="UP001465153">
    <property type="component" value="Unassembled WGS sequence"/>
</dbReference>
<proteinExistence type="predicted"/>
<name>A0ABQ0AD79_9GAMM</name>
<evidence type="ECO:0000313" key="2">
    <source>
        <dbReference type="Proteomes" id="UP001465153"/>
    </source>
</evidence>
<reference evidence="1 2" key="1">
    <citation type="submission" date="2024-04" db="EMBL/GenBank/DDBJ databases">
        <title>Draft genome sequence of Sessilibacter corallicola NBRC 116591.</title>
        <authorList>
            <person name="Miyakawa T."/>
            <person name="Kusuya Y."/>
            <person name="Miura T."/>
        </authorList>
    </citation>
    <scope>NUCLEOTIDE SEQUENCE [LARGE SCALE GENOMIC DNA]</scope>
    <source>
        <strain evidence="1 2">KU-00831-HH</strain>
    </source>
</reference>
<sequence length="70" mass="8352">MEYLGKWQSKTHIDMEIMNTDLQLAPGSIVDVLEERGYQVLIHDDQQSISYWFDKSFLDQFERVLDTKQQ</sequence>
<gene>
    <name evidence="1" type="ORF">NBRC116591_33040</name>
</gene>
<accession>A0ABQ0AD79</accession>
<organism evidence="1 2">
    <name type="scientific">Sessilibacter corallicola</name>
    <dbReference type="NCBI Taxonomy" id="2904075"/>
    <lineage>
        <taxon>Bacteria</taxon>
        <taxon>Pseudomonadati</taxon>
        <taxon>Pseudomonadota</taxon>
        <taxon>Gammaproteobacteria</taxon>
        <taxon>Cellvibrionales</taxon>
        <taxon>Cellvibrionaceae</taxon>
        <taxon>Sessilibacter</taxon>
    </lineage>
</organism>
<protein>
    <submittedName>
        <fullName evidence="1">Uncharacterized protein</fullName>
    </submittedName>
</protein>